<dbReference type="PATRIC" id="fig|1227457.3.peg.875"/>
<dbReference type="SUPFAM" id="SSF111331">
    <property type="entry name" value="NAD kinase/diacylglycerol kinase-like"/>
    <property type="match status" value="1"/>
</dbReference>
<dbReference type="EMBL" id="AOMF01000103">
    <property type="protein sequence ID" value="EMA55781.1"/>
    <property type="molecule type" value="Genomic_DNA"/>
</dbReference>
<dbReference type="STRING" id="1227457.C451_04858"/>
<dbReference type="PANTHER" id="PTHR40697">
    <property type="entry name" value="ACETOIN CATABOLISM PROTEIN X"/>
    <property type="match status" value="1"/>
</dbReference>
<keyword evidence="2" id="KW-1185">Reference proteome</keyword>
<organism evidence="1 2">
    <name type="scientific">Halococcus thailandensis JCM 13552</name>
    <dbReference type="NCBI Taxonomy" id="1227457"/>
    <lineage>
        <taxon>Archaea</taxon>
        <taxon>Methanobacteriati</taxon>
        <taxon>Methanobacteriota</taxon>
        <taxon>Stenosarchaea group</taxon>
        <taxon>Halobacteria</taxon>
        <taxon>Halobacteriales</taxon>
        <taxon>Halococcaceae</taxon>
        <taxon>Halococcus</taxon>
    </lineage>
</organism>
<accession>M0ND41</accession>
<comment type="caution">
    <text evidence="1">The sequence shown here is derived from an EMBL/GenBank/DDBJ whole genome shotgun (WGS) entry which is preliminary data.</text>
</comment>
<gene>
    <name evidence="1" type="ORF">C451_04858</name>
</gene>
<dbReference type="AlphaFoldDB" id="M0ND41"/>
<reference evidence="1 2" key="1">
    <citation type="journal article" date="2014" name="PLoS Genet.">
        <title>Phylogenetically driven sequencing of extremely halophilic archaea reveals strategies for static and dynamic osmo-response.</title>
        <authorList>
            <person name="Becker E.A."/>
            <person name="Seitzer P.M."/>
            <person name="Tritt A."/>
            <person name="Larsen D."/>
            <person name="Krusor M."/>
            <person name="Yao A.I."/>
            <person name="Wu D."/>
            <person name="Madern D."/>
            <person name="Eisen J.A."/>
            <person name="Darling A.E."/>
            <person name="Facciotti M.T."/>
        </authorList>
    </citation>
    <scope>NUCLEOTIDE SEQUENCE [LARGE SCALE GENOMIC DNA]</scope>
    <source>
        <strain evidence="1 2">JCM 13552</strain>
    </source>
</reference>
<dbReference type="InterPro" id="IPR039065">
    <property type="entry name" value="AcoX-like"/>
</dbReference>
<sequence>MSHIGVIINPAAGRDIRRLTGGASIVDNYAKRRVAECVLSGVTVSADTPDVTLMPDTSGIAANVVEDAPDDVSVKLLDMSLAGEAADTRRAAERFQAKADALVILGGDGTTRDAALGCDTLPLLSVSTGTNNVVPSAVDGTVAGAAAALVASGAVDDRETTYRHEMVKARTESGESVMGIAAVELSDRSFIGTRALLDPDEMLGGIVSRANPSAIGLSSVAGALDSLAPNEPGAIALRLVDEDASDQTVRAIVAPGMTTRVGVKEYHRLSDGESMVVEVDDGVLGADGERELEVTNETVEFHSVSDGPRLISYEAVFECAARAGVLKDGSECC</sequence>
<dbReference type="Pfam" id="PF01513">
    <property type="entry name" value="NAD_kinase"/>
    <property type="match status" value="1"/>
</dbReference>
<protein>
    <submittedName>
        <fullName evidence="1">ATP-NAD/AcoX kinase</fullName>
    </submittedName>
</protein>
<evidence type="ECO:0000313" key="1">
    <source>
        <dbReference type="EMBL" id="EMA55781.1"/>
    </source>
</evidence>
<keyword evidence="1" id="KW-0418">Kinase</keyword>
<proteinExistence type="predicted"/>
<evidence type="ECO:0000313" key="2">
    <source>
        <dbReference type="Proteomes" id="UP000011680"/>
    </source>
</evidence>
<dbReference type="RefSeq" id="WP_007738266.1">
    <property type="nucleotide sequence ID" value="NZ_AOMF01000103.1"/>
</dbReference>
<dbReference type="InterPro" id="IPR016064">
    <property type="entry name" value="NAD/diacylglycerol_kinase_sf"/>
</dbReference>
<dbReference type="Gene3D" id="3.40.50.10330">
    <property type="entry name" value="Probable inorganic polyphosphate/atp-NAD kinase, domain 1"/>
    <property type="match status" value="1"/>
</dbReference>
<dbReference type="PANTHER" id="PTHR40697:SF3">
    <property type="entry name" value="ACETOIN CATABOLISM PROTEIN X"/>
    <property type="match status" value="1"/>
</dbReference>
<dbReference type="GO" id="GO:0003951">
    <property type="term" value="F:NAD+ kinase activity"/>
    <property type="evidence" value="ECO:0007669"/>
    <property type="project" value="InterPro"/>
</dbReference>
<dbReference type="Proteomes" id="UP000011680">
    <property type="component" value="Unassembled WGS sequence"/>
</dbReference>
<dbReference type="eggNOG" id="arCOG10655">
    <property type="taxonomic scope" value="Archaea"/>
</dbReference>
<dbReference type="InterPro" id="IPR002504">
    <property type="entry name" value="NADK"/>
</dbReference>
<dbReference type="GO" id="GO:0006741">
    <property type="term" value="P:NADP+ biosynthetic process"/>
    <property type="evidence" value="ECO:0007669"/>
    <property type="project" value="InterPro"/>
</dbReference>
<dbReference type="InterPro" id="IPR017438">
    <property type="entry name" value="ATP-NAD_kinase_N"/>
</dbReference>
<name>M0ND41_9EURY</name>
<keyword evidence="1" id="KW-0808">Transferase</keyword>